<evidence type="ECO:0008006" key="5">
    <source>
        <dbReference type="Google" id="ProtNLM"/>
    </source>
</evidence>
<name>A0A0M3AKX4_9SPHN</name>
<dbReference type="InterPro" id="IPR036165">
    <property type="entry name" value="YefM-like_sf"/>
</dbReference>
<proteinExistence type="inferred from homology"/>
<evidence type="ECO:0000256" key="1">
    <source>
        <dbReference type="ARBA" id="ARBA00009981"/>
    </source>
</evidence>
<organism evidence="3 4">
    <name type="scientific">Sphingobium chungbukense</name>
    <dbReference type="NCBI Taxonomy" id="56193"/>
    <lineage>
        <taxon>Bacteria</taxon>
        <taxon>Pseudomonadati</taxon>
        <taxon>Pseudomonadota</taxon>
        <taxon>Alphaproteobacteria</taxon>
        <taxon>Sphingomonadales</taxon>
        <taxon>Sphingomonadaceae</taxon>
        <taxon>Sphingobium</taxon>
    </lineage>
</organism>
<dbReference type="NCBIfam" id="TIGR01552">
    <property type="entry name" value="phd_fam"/>
    <property type="match status" value="1"/>
</dbReference>
<evidence type="ECO:0000313" key="3">
    <source>
        <dbReference type="EMBL" id="KKW90505.1"/>
    </source>
</evidence>
<keyword evidence="4" id="KW-1185">Reference proteome</keyword>
<reference evidence="3 4" key="1">
    <citation type="submission" date="2015-04" db="EMBL/GenBank/DDBJ databases">
        <title>Genome sequence of aromatic hydrocarbons-degrading Sphingobium chungbukense DJ77.</title>
        <authorList>
            <person name="Kim Y.-C."/>
            <person name="Chae J.-C."/>
        </authorList>
    </citation>
    <scope>NUCLEOTIDE SEQUENCE [LARGE SCALE GENOMIC DNA]</scope>
    <source>
        <strain evidence="3 4">DJ77</strain>
    </source>
</reference>
<dbReference type="PATRIC" id="fig|56193.3.peg.3778"/>
<dbReference type="Proteomes" id="UP000033874">
    <property type="component" value="Unassembled WGS sequence"/>
</dbReference>
<accession>A0A0M3AKX4</accession>
<dbReference type="AlphaFoldDB" id="A0A0M3AKX4"/>
<dbReference type="RefSeq" id="WP_021243547.1">
    <property type="nucleotide sequence ID" value="NZ_LBIC01000009.1"/>
</dbReference>
<feature type="region of interest" description="Disordered" evidence="2">
    <location>
        <begin position="1"/>
        <end position="38"/>
    </location>
</feature>
<gene>
    <name evidence="3" type="ORF">YP76_18030</name>
</gene>
<evidence type="ECO:0000256" key="2">
    <source>
        <dbReference type="SAM" id="MobiDB-lite"/>
    </source>
</evidence>
<evidence type="ECO:0000313" key="4">
    <source>
        <dbReference type="Proteomes" id="UP000033874"/>
    </source>
</evidence>
<comment type="caution">
    <text evidence="3">The sequence shown here is derived from an EMBL/GenBank/DDBJ whole genome shotgun (WGS) entry which is preliminary data.</text>
</comment>
<comment type="similarity">
    <text evidence="1">Belongs to the phD/YefM antitoxin family.</text>
</comment>
<sequence>MAADATLVPTRKENVPLTDFHNHTGQYLDRGRRSPVTITKHGRPDLTIADAAYFERIERIAAGQILAVLDLQAVPTAEMTAEHAALFEAARPTAQELASDRWNDDAAA</sequence>
<protein>
    <recommendedName>
        <fullName evidence="5">Antitoxin</fullName>
    </recommendedName>
</protein>
<dbReference type="SUPFAM" id="SSF143120">
    <property type="entry name" value="YefM-like"/>
    <property type="match status" value="1"/>
</dbReference>
<dbReference type="EMBL" id="LBIC01000009">
    <property type="protein sequence ID" value="KKW90505.1"/>
    <property type="molecule type" value="Genomic_DNA"/>
</dbReference>